<name>A0A9N9NXQ5_9GLOM</name>
<feature type="transmembrane region" description="Helical" evidence="1">
    <location>
        <begin position="6"/>
        <end position="27"/>
    </location>
</feature>
<keyword evidence="3" id="KW-1185">Reference proteome</keyword>
<protein>
    <submittedName>
        <fullName evidence="2">24756_t:CDS:1</fullName>
    </submittedName>
</protein>
<organism evidence="2 3">
    <name type="scientific">Dentiscutata erythropus</name>
    <dbReference type="NCBI Taxonomy" id="1348616"/>
    <lineage>
        <taxon>Eukaryota</taxon>
        <taxon>Fungi</taxon>
        <taxon>Fungi incertae sedis</taxon>
        <taxon>Mucoromycota</taxon>
        <taxon>Glomeromycotina</taxon>
        <taxon>Glomeromycetes</taxon>
        <taxon>Diversisporales</taxon>
        <taxon>Gigasporaceae</taxon>
        <taxon>Dentiscutata</taxon>
    </lineage>
</organism>
<dbReference type="AlphaFoldDB" id="A0A9N9NXQ5"/>
<dbReference type="EMBL" id="CAJVPY010019073">
    <property type="protein sequence ID" value="CAG8770071.1"/>
    <property type="molecule type" value="Genomic_DNA"/>
</dbReference>
<evidence type="ECO:0000313" key="3">
    <source>
        <dbReference type="Proteomes" id="UP000789405"/>
    </source>
</evidence>
<comment type="caution">
    <text evidence="2">The sequence shown here is derived from an EMBL/GenBank/DDBJ whole genome shotgun (WGS) entry which is preliminary data.</text>
</comment>
<keyword evidence="1" id="KW-1133">Transmembrane helix</keyword>
<sequence length="59" mass="6678">PLLDSLLWSYLLNHCFEVVVAFGVVMAFNISSLLVLQGFWYVIIFGAPLVLLELSFLVF</sequence>
<feature type="non-terminal residue" evidence="2">
    <location>
        <position position="59"/>
    </location>
</feature>
<feature type="transmembrane region" description="Helical" evidence="1">
    <location>
        <begin position="39"/>
        <end position="58"/>
    </location>
</feature>
<reference evidence="2" key="1">
    <citation type="submission" date="2021-06" db="EMBL/GenBank/DDBJ databases">
        <authorList>
            <person name="Kallberg Y."/>
            <person name="Tangrot J."/>
            <person name="Rosling A."/>
        </authorList>
    </citation>
    <scope>NUCLEOTIDE SEQUENCE</scope>
    <source>
        <strain evidence="2">MA453B</strain>
    </source>
</reference>
<proteinExistence type="predicted"/>
<gene>
    <name evidence="2" type="ORF">DERYTH_LOCUS18605</name>
</gene>
<evidence type="ECO:0000256" key="1">
    <source>
        <dbReference type="SAM" id="Phobius"/>
    </source>
</evidence>
<dbReference type="Proteomes" id="UP000789405">
    <property type="component" value="Unassembled WGS sequence"/>
</dbReference>
<feature type="non-terminal residue" evidence="2">
    <location>
        <position position="1"/>
    </location>
</feature>
<evidence type="ECO:0000313" key="2">
    <source>
        <dbReference type="EMBL" id="CAG8770071.1"/>
    </source>
</evidence>
<keyword evidence="1" id="KW-0472">Membrane</keyword>
<keyword evidence="1" id="KW-0812">Transmembrane</keyword>
<accession>A0A9N9NXQ5</accession>